<name>A0A1G6GJD4_9GAMM</name>
<keyword evidence="4" id="KW-0659">Purine metabolism</keyword>
<protein>
    <recommendedName>
        <fullName evidence="3">2-oxo-4-hydroxy-4-carboxy-5-ureidoimidazoline decarboxylase</fullName>
        <ecNumber evidence="3">4.1.1.97</ecNumber>
    </recommendedName>
</protein>
<dbReference type="Proteomes" id="UP000242501">
    <property type="component" value="Unassembled WGS sequence"/>
</dbReference>
<comment type="catalytic activity">
    <reaction evidence="1">
        <text>5-hydroxy-2-oxo-4-ureido-2,5-dihydro-1H-imidazole-5-carboxylate + H(+) = (S)-allantoin + CO2</text>
        <dbReference type="Rhea" id="RHEA:26301"/>
        <dbReference type="ChEBI" id="CHEBI:15378"/>
        <dbReference type="ChEBI" id="CHEBI:15678"/>
        <dbReference type="ChEBI" id="CHEBI:16526"/>
        <dbReference type="ChEBI" id="CHEBI:58639"/>
        <dbReference type="EC" id="4.1.1.97"/>
    </reaction>
</comment>
<keyword evidence="10" id="KW-1185">Reference proteome</keyword>
<dbReference type="EMBL" id="FMYL01000001">
    <property type="protein sequence ID" value="SDB82132.1"/>
    <property type="molecule type" value="Genomic_DNA"/>
</dbReference>
<dbReference type="RefSeq" id="WP_092746533.1">
    <property type="nucleotide sequence ID" value="NZ_FMYL01000001.1"/>
</dbReference>
<dbReference type="AlphaFoldDB" id="A0A1G6GJD4"/>
<dbReference type="InterPro" id="IPR018020">
    <property type="entry name" value="OHCU_decarboxylase"/>
</dbReference>
<proteinExistence type="predicted"/>
<accession>A0A1G6GJD4</accession>
<reference evidence="10" key="1">
    <citation type="submission" date="2016-09" db="EMBL/GenBank/DDBJ databases">
        <authorList>
            <person name="Varghese N."/>
            <person name="Submissions S."/>
        </authorList>
    </citation>
    <scope>NUCLEOTIDE SEQUENCE [LARGE SCALE GENOMIC DNA]</scope>
    <source>
        <strain evidence="10">ANC 4422</strain>
    </source>
</reference>
<dbReference type="NCBIfam" id="TIGR03180">
    <property type="entry name" value="UraD_2"/>
    <property type="match status" value="1"/>
</dbReference>
<evidence type="ECO:0000259" key="8">
    <source>
        <dbReference type="Pfam" id="PF09349"/>
    </source>
</evidence>
<dbReference type="STRING" id="1219383.SAMN05421733_101271"/>
<dbReference type="GO" id="GO:0019628">
    <property type="term" value="P:urate catabolic process"/>
    <property type="evidence" value="ECO:0007669"/>
    <property type="project" value="TreeGrafter"/>
</dbReference>
<dbReference type="NCBIfam" id="NF010372">
    <property type="entry name" value="PRK13798.1"/>
    <property type="match status" value="1"/>
</dbReference>
<gene>
    <name evidence="9" type="ORF">SAMN05421733_101271</name>
</gene>
<evidence type="ECO:0000313" key="10">
    <source>
        <dbReference type="Proteomes" id="UP000242501"/>
    </source>
</evidence>
<dbReference type="Gene3D" id="1.10.3330.10">
    <property type="entry name" value="Oxo-4-hydroxy-4-carboxy-5-ureidoimidazoline decarboxylase"/>
    <property type="match status" value="1"/>
</dbReference>
<dbReference type="SUPFAM" id="SSF158694">
    <property type="entry name" value="UraD-Like"/>
    <property type="match status" value="1"/>
</dbReference>
<evidence type="ECO:0000313" key="9">
    <source>
        <dbReference type="EMBL" id="SDB82132.1"/>
    </source>
</evidence>
<evidence type="ECO:0000256" key="4">
    <source>
        <dbReference type="ARBA" id="ARBA00022631"/>
    </source>
</evidence>
<keyword evidence="6" id="KW-0456">Lyase</keyword>
<feature type="region of interest" description="Disordered" evidence="7">
    <location>
        <begin position="68"/>
        <end position="92"/>
    </location>
</feature>
<comment type="pathway">
    <text evidence="2">Purine metabolism; urate degradation; (S)-allantoin from urate: step 3/3.</text>
</comment>
<keyword evidence="5" id="KW-0210">Decarboxylase</keyword>
<organism evidence="9 10">
    <name type="scientific">Acinetobacter boissieri</name>
    <dbReference type="NCBI Taxonomy" id="1219383"/>
    <lineage>
        <taxon>Bacteria</taxon>
        <taxon>Pseudomonadati</taxon>
        <taxon>Pseudomonadota</taxon>
        <taxon>Gammaproteobacteria</taxon>
        <taxon>Moraxellales</taxon>
        <taxon>Moraxellaceae</taxon>
        <taxon>Acinetobacter</taxon>
    </lineage>
</organism>
<dbReference type="InterPro" id="IPR036778">
    <property type="entry name" value="OHCU_decarboxylase_sf"/>
</dbReference>
<dbReference type="EC" id="4.1.1.97" evidence="3"/>
<evidence type="ECO:0000256" key="2">
    <source>
        <dbReference type="ARBA" id="ARBA00004754"/>
    </source>
</evidence>
<evidence type="ECO:0000256" key="7">
    <source>
        <dbReference type="SAM" id="MobiDB-lite"/>
    </source>
</evidence>
<dbReference type="PANTHER" id="PTHR43466">
    <property type="entry name" value="2-OXO-4-HYDROXY-4-CARBOXY-5-UREIDOIMIDAZOLINE DECARBOXYLASE-RELATED"/>
    <property type="match status" value="1"/>
</dbReference>
<dbReference type="InterPro" id="IPR017595">
    <property type="entry name" value="OHCU_decarboxylase-2"/>
</dbReference>
<dbReference type="Pfam" id="PF09349">
    <property type="entry name" value="OHCU_decarbox"/>
    <property type="match status" value="1"/>
</dbReference>
<evidence type="ECO:0000256" key="3">
    <source>
        <dbReference type="ARBA" id="ARBA00012257"/>
    </source>
</evidence>
<evidence type="ECO:0000256" key="1">
    <source>
        <dbReference type="ARBA" id="ARBA00001163"/>
    </source>
</evidence>
<evidence type="ECO:0000256" key="5">
    <source>
        <dbReference type="ARBA" id="ARBA00022793"/>
    </source>
</evidence>
<dbReference type="PANTHER" id="PTHR43466:SF1">
    <property type="entry name" value="2-OXO-4-HYDROXY-4-CARBOXY-5-UREIDOIMIDAZOLINE DECARBOXYLASE-RELATED"/>
    <property type="match status" value="1"/>
</dbReference>
<sequence>MQLVDFNQARSTEVAQFLQSCVNIESWVDHIQQKRPFPSKQSLICCAENQAKTWQWVEIESALSKHPRIGEKPSTTHLSAQEQQHSHAEQANISQDQRTQMALLAGNIAYEEKFGFIFLIKAAGLSSEQVLEQLTIRLTHDTKTEQHIVKQQLALIALRRLDQRINP</sequence>
<dbReference type="OrthoDB" id="9800909at2"/>
<evidence type="ECO:0000256" key="6">
    <source>
        <dbReference type="ARBA" id="ARBA00023239"/>
    </source>
</evidence>
<dbReference type="GO" id="GO:0006144">
    <property type="term" value="P:purine nucleobase metabolic process"/>
    <property type="evidence" value="ECO:0007669"/>
    <property type="project" value="UniProtKB-KW"/>
</dbReference>
<dbReference type="GO" id="GO:0051997">
    <property type="term" value="F:2-oxo-4-hydroxy-4-carboxy-5-ureidoimidazoline decarboxylase activity"/>
    <property type="evidence" value="ECO:0007669"/>
    <property type="project" value="UniProtKB-EC"/>
</dbReference>
<feature type="domain" description="Oxo-4-hydroxy-4-carboxy-5-ureidoimidazoline decarboxylase" evidence="8">
    <location>
        <begin position="7"/>
        <end position="161"/>
    </location>
</feature>